<dbReference type="Proteomes" id="UP000721236">
    <property type="component" value="Unassembled WGS sequence"/>
</dbReference>
<sequence>MAKIQPHGPARATRAVATLAWLLATGGAAAQHAHRHGAGSLDLSVEGGGMTVQLVLPLEDVVGFERTPRTAQERGRVEAARARLGEPEALFSVPSEAKCRLRSARVDLDAARTMGGKSAHHGDVRADYVFDCAKPEGVRWLDVRLFDAFGSVRSVQVQVATPQAQRGARLSADKRRISW</sequence>
<gene>
    <name evidence="2" type="ORF">LMG21510_00557</name>
</gene>
<dbReference type="InterPro" id="IPR021253">
    <property type="entry name" value="ZrgA-like"/>
</dbReference>
<dbReference type="Pfam" id="PF10986">
    <property type="entry name" value="ZrgA"/>
    <property type="match status" value="1"/>
</dbReference>
<dbReference type="EMBL" id="CAJZAH010000001">
    <property type="protein sequence ID" value="CAG9166812.1"/>
    <property type="molecule type" value="Genomic_DNA"/>
</dbReference>
<evidence type="ECO:0000256" key="1">
    <source>
        <dbReference type="SAM" id="SignalP"/>
    </source>
</evidence>
<reference evidence="2 3" key="1">
    <citation type="submission" date="2021-08" db="EMBL/GenBank/DDBJ databases">
        <authorList>
            <person name="Peeters C."/>
        </authorList>
    </citation>
    <scope>NUCLEOTIDE SEQUENCE [LARGE SCALE GENOMIC DNA]</scope>
    <source>
        <strain evidence="2 3">LMG 21510</strain>
    </source>
</reference>
<keyword evidence="1" id="KW-0732">Signal</keyword>
<name>A0ABM8WI36_9BURK</name>
<feature type="signal peptide" evidence="1">
    <location>
        <begin position="1"/>
        <end position="30"/>
    </location>
</feature>
<evidence type="ECO:0008006" key="4">
    <source>
        <dbReference type="Google" id="ProtNLM"/>
    </source>
</evidence>
<feature type="chain" id="PRO_5045508432" description="DUF2796 domain-containing protein" evidence="1">
    <location>
        <begin position="31"/>
        <end position="179"/>
    </location>
</feature>
<evidence type="ECO:0000313" key="2">
    <source>
        <dbReference type="EMBL" id="CAG9166812.1"/>
    </source>
</evidence>
<comment type="caution">
    <text evidence="2">The sequence shown here is derived from an EMBL/GenBank/DDBJ whole genome shotgun (WGS) entry which is preliminary data.</text>
</comment>
<organism evidence="2 3">
    <name type="scientific">Cupriavidus respiraculi</name>
    <dbReference type="NCBI Taxonomy" id="195930"/>
    <lineage>
        <taxon>Bacteria</taxon>
        <taxon>Pseudomonadati</taxon>
        <taxon>Pseudomonadota</taxon>
        <taxon>Betaproteobacteria</taxon>
        <taxon>Burkholderiales</taxon>
        <taxon>Burkholderiaceae</taxon>
        <taxon>Cupriavidus</taxon>
    </lineage>
</organism>
<accession>A0ABM8WI36</accession>
<keyword evidence="3" id="KW-1185">Reference proteome</keyword>
<proteinExistence type="predicted"/>
<evidence type="ECO:0000313" key="3">
    <source>
        <dbReference type="Proteomes" id="UP000721236"/>
    </source>
</evidence>
<protein>
    <recommendedName>
        <fullName evidence="4">DUF2796 domain-containing protein</fullName>
    </recommendedName>
</protein>